<keyword evidence="1 7" id="KW-0004">4Fe-4S</keyword>
<dbReference type="GO" id="GO:0019288">
    <property type="term" value="P:isopentenyl diphosphate biosynthetic process, methylerythritol 4-phosphate pathway"/>
    <property type="evidence" value="ECO:0007669"/>
    <property type="project" value="UniProtKB-UniRule"/>
</dbReference>
<feature type="binding site" evidence="7">
    <location>
        <position position="268"/>
    </location>
    <ligand>
        <name>[4Fe-4S] cluster</name>
        <dbReference type="ChEBI" id="CHEBI:49883"/>
    </ligand>
</feature>
<proteinExistence type="inferred from homology"/>
<dbReference type="EC" id="1.17.7.3" evidence="7"/>
<dbReference type="InterPro" id="IPR016425">
    <property type="entry name" value="IspG_bac"/>
</dbReference>
<organism evidence="10 11">
    <name type="scientific">Bacillus thermozeamaize</name>
    <dbReference type="NCBI Taxonomy" id="230954"/>
    <lineage>
        <taxon>Bacteria</taxon>
        <taxon>Bacillati</taxon>
        <taxon>Bacillota</taxon>
        <taxon>Bacilli</taxon>
        <taxon>Bacillales</taxon>
        <taxon>Bacillaceae</taxon>
        <taxon>Bacillus</taxon>
    </lineage>
</organism>
<evidence type="ECO:0000256" key="6">
    <source>
        <dbReference type="ARBA" id="ARBA00023229"/>
    </source>
</evidence>
<sequence>MYTREQTRPVYVGGVRIGGQNQVVIQSMTTTDTRDTKATLAQIERLAEAGCQIVRLSVLNEGQAEALKEIKKHSPLPLVADIHFDYRLALKSLESGVDKIRINPGNIGSRERVKMVVEACRERGVPIRIGVNSGSVERPLLEKYGYPTAEAMVESALKHVEILEDLDFTDIVISLKSSNVRTMLETYEQMAKLRPYPLHVGVTEAGTAFAGGIKSAVGIGAVLAKGIGDTIRVSLSADPVEEIKVAKEILKSLELKTDEPQVIACPSCGRCRIDLVGLATRVEEAVKGLKIPLKIAVMGCAVNGPGEAREADVGVAGGDGEGLIFRDGKIVRKVKESELFDELMQEIEAIVESGGKQ</sequence>
<dbReference type="GO" id="GO:0051539">
    <property type="term" value="F:4 iron, 4 sulfur cluster binding"/>
    <property type="evidence" value="ECO:0007669"/>
    <property type="project" value="UniProtKB-UniRule"/>
</dbReference>
<dbReference type="AlphaFoldDB" id="A0A1Y3PMW0"/>
<name>A0A1Y3PMW0_9BACI</name>
<evidence type="ECO:0000256" key="1">
    <source>
        <dbReference type="ARBA" id="ARBA00022485"/>
    </source>
</evidence>
<keyword evidence="6 7" id="KW-0414">Isoprene biosynthesis</keyword>
<dbReference type="SUPFAM" id="SSF56014">
    <property type="entry name" value="Nitrite and sulphite reductase 4Fe-4S domain-like"/>
    <property type="match status" value="1"/>
</dbReference>
<evidence type="ECO:0000313" key="10">
    <source>
        <dbReference type="EMBL" id="OUM88374.1"/>
    </source>
</evidence>
<feature type="binding site" evidence="7">
    <location>
        <position position="265"/>
    </location>
    <ligand>
        <name>[4Fe-4S] cluster</name>
        <dbReference type="ChEBI" id="CHEBI:49883"/>
    </ligand>
</feature>
<dbReference type="InterPro" id="IPR058578">
    <property type="entry name" value="IspG_TIM"/>
</dbReference>
<comment type="catalytic activity">
    <reaction evidence="7">
        <text>(2E)-4-hydroxy-3-methylbut-2-enyl diphosphate + oxidized [flavodoxin] + H2O + 2 H(+) = 2-C-methyl-D-erythritol 2,4-cyclic diphosphate + reduced [flavodoxin]</text>
        <dbReference type="Rhea" id="RHEA:43604"/>
        <dbReference type="Rhea" id="RHEA-COMP:10622"/>
        <dbReference type="Rhea" id="RHEA-COMP:10623"/>
        <dbReference type="ChEBI" id="CHEBI:15377"/>
        <dbReference type="ChEBI" id="CHEBI:15378"/>
        <dbReference type="ChEBI" id="CHEBI:57618"/>
        <dbReference type="ChEBI" id="CHEBI:58210"/>
        <dbReference type="ChEBI" id="CHEBI:58483"/>
        <dbReference type="ChEBI" id="CHEBI:128753"/>
        <dbReference type="EC" id="1.17.7.3"/>
    </reaction>
</comment>
<feature type="binding site" evidence="7">
    <location>
        <position position="307"/>
    </location>
    <ligand>
        <name>[4Fe-4S] cluster</name>
        <dbReference type="ChEBI" id="CHEBI:49883"/>
    </ligand>
</feature>
<dbReference type="InterPro" id="IPR011005">
    <property type="entry name" value="Dihydropteroate_synth-like_sf"/>
</dbReference>
<dbReference type="PIRSF" id="PIRSF004640">
    <property type="entry name" value="IspG"/>
    <property type="match status" value="1"/>
</dbReference>
<dbReference type="InterPro" id="IPR058579">
    <property type="entry name" value="IspG_C"/>
</dbReference>
<dbReference type="Pfam" id="PF26540">
    <property type="entry name" value="GcpE_C"/>
    <property type="match status" value="1"/>
</dbReference>
<dbReference type="PANTHER" id="PTHR30454">
    <property type="entry name" value="4-HYDROXY-3-METHYLBUT-2-EN-1-YL DIPHOSPHATE SYNTHASE"/>
    <property type="match status" value="1"/>
</dbReference>
<dbReference type="InterPro" id="IPR004588">
    <property type="entry name" value="IspG_bac-typ"/>
</dbReference>
<dbReference type="GO" id="GO:0046429">
    <property type="term" value="F:4-hydroxy-3-methylbut-2-en-1-yl diphosphate synthase activity (ferredoxin)"/>
    <property type="evidence" value="ECO:0007669"/>
    <property type="project" value="UniProtKB-UniRule"/>
</dbReference>
<keyword evidence="3 7" id="KW-0560">Oxidoreductase</keyword>
<keyword evidence="2 7" id="KW-0479">Metal-binding</keyword>
<dbReference type="HAMAP" id="MF_00159">
    <property type="entry name" value="IspG"/>
    <property type="match status" value="1"/>
</dbReference>
<evidence type="ECO:0000259" key="9">
    <source>
        <dbReference type="Pfam" id="PF26540"/>
    </source>
</evidence>
<dbReference type="Gene3D" id="3.30.413.10">
    <property type="entry name" value="Sulfite Reductase Hemoprotein, domain 1"/>
    <property type="match status" value="1"/>
</dbReference>
<comment type="pathway">
    <text evidence="7">Isoprenoid biosynthesis; isopentenyl diphosphate biosynthesis via DXP pathway; isopentenyl diphosphate from 1-deoxy-D-xylulose 5-phosphate: step 5/6.</text>
</comment>
<evidence type="ECO:0000313" key="11">
    <source>
        <dbReference type="Proteomes" id="UP000196475"/>
    </source>
</evidence>
<dbReference type="FunFam" id="3.20.20.20:FF:000001">
    <property type="entry name" value="4-hydroxy-3-methylbut-2-en-1-yl diphosphate synthase (flavodoxin)"/>
    <property type="match status" value="1"/>
</dbReference>
<evidence type="ECO:0000256" key="2">
    <source>
        <dbReference type="ARBA" id="ARBA00022723"/>
    </source>
</evidence>
<dbReference type="EMBL" id="LZRT01000062">
    <property type="protein sequence ID" value="OUM88374.1"/>
    <property type="molecule type" value="Genomic_DNA"/>
</dbReference>
<dbReference type="GO" id="GO:0005506">
    <property type="term" value="F:iron ion binding"/>
    <property type="evidence" value="ECO:0007669"/>
    <property type="project" value="InterPro"/>
</dbReference>
<accession>A0A1Y3PMW0</accession>
<evidence type="ECO:0000256" key="7">
    <source>
        <dbReference type="HAMAP-Rule" id="MF_00159"/>
    </source>
</evidence>
<dbReference type="Pfam" id="PF04551">
    <property type="entry name" value="GcpE"/>
    <property type="match status" value="1"/>
</dbReference>
<reference evidence="11" key="1">
    <citation type="submission" date="2016-06" db="EMBL/GenBank/DDBJ databases">
        <authorList>
            <person name="Nascimento L."/>
            <person name="Pereira R.V."/>
            <person name="Martins L.F."/>
            <person name="Quaggio R.B."/>
            <person name="Silva A.M."/>
            <person name="Setubal J.C."/>
        </authorList>
    </citation>
    <scope>NUCLEOTIDE SEQUENCE [LARGE SCALE GENOMIC DNA]</scope>
</reference>
<evidence type="ECO:0000256" key="3">
    <source>
        <dbReference type="ARBA" id="ARBA00023002"/>
    </source>
</evidence>
<keyword evidence="4 7" id="KW-0408">Iron</keyword>
<dbReference type="Gene3D" id="3.20.20.20">
    <property type="entry name" value="Dihydropteroate synthase-like"/>
    <property type="match status" value="1"/>
</dbReference>
<comment type="caution">
    <text evidence="10">The sequence shown here is derived from an EMBL/GenBank/DDBJ whole genome shotgun (WGS) entry which is preliminary data.</text>
</comment>
<comment type="similarity">
    <text evidence="7">Belongs to the IspG family.</text>
</comment>
<keyword evidence="5 7" id="KW-0411">Iron-sulfur</keyword>
<dbReference type="UniPathway" id="UPA00056">
    <property type="reaction ID" value="UER00096"/>
</dbReference>
<evidence type="ECO:0000256" key="5">
    <source>
        <dbReference type="ARBA" id="ARBA00023014"/>
    </source>
</evidence>
<evidence type="ECO:0000256" key="4">
    <source>
        <dbReference type="ARBA" id="ARBA00023004"/>
    </source>
</evidence>
<comment type="function">
    <text evidence="7">Converts 2C-methyl-D-erythritol 2,4-cyclodiphosphate (ME-2,4cPP) into 1-hydroxy-2-methyl-2-(E)-butenyl 4-diphosphate.</text>
</comment>
<dbReference type="Proteomes" id="UP000196475">
    <property type="component" value="Unassembled WGS sequence"/>
</dbReference>
<protein>
    <recommendedName>
        <fullName evidence="7">4-hydroxy-3-methylbut-2-en-1-yl diphosphate synthase (flavodoxin)</fullName>
        <ecNumber evidence="7">1.17.7.3</ecNumber>
    </recommendedName>
    <alternativeName>
        <fullName evidence="7">1-hydroxy-2-methyl-2-(E)-butenyl 4-diphosphate synthase</fullName>
    </alternativeName>
</protein>
<feature type="domain" description="IspG TIM-barrel" evidence="8">
    <location>
        <begin position="7"/>
        <end position="247"/>
    </location>
</feature>
<feature type="binding site" evidence="7">
    <location>
        <position position="300"/>
    </location>
    <ligand>
        <name>[4Fe-4S] cluster</name>
        <dbReference type="ChEBI" id="CHEBI:49883"/>
    </ligand>
</feature>
<dbReference type="InterPro" id="IPR045854">
    <property type="entry name" value="NO2/SO3_Rdtase_4Fe4S_sf"/>
</dbReference>
<dbReference type="SUPFAM" id="SSF51717">
    <property type="entry name" value="Dihydropteroate synthetase-like"/>
    <property type="match status" value="1"/>
</dbReference>
<gene>
    <name evidence="7" type="primary">ispG</name>
    <name evidence="10" type="ORF">BAA01_08365</name>
</gene>
<comment type="cofactor">
    <cofactor evidence="7">
        <name>[4Fe-4S] cluster</name>
        <dbReference type="ChEBI" id="CHEBI:49883"/>
    </cofactor>
    <text evidence="7">Binds 1 [4Fe-4S] cluster.</text>
</comment>
<dbReference type="GO" id="GO:0016114">
    <property type="term" value="P:terpenoid biosynthetic process"/>
    <property type="evidence" value="ECO:0007669"/>
    <property type="project" value="InterPro"/>
</dbReference>
<dbReference type="PANTHER" id="PTHR30454:SF0">
    <property type="entry name" value="4-HYDROXY-3-METHYLBUT-2-EN-1-YL DIPHOSPHATE SYNTHASE (FERREDOXIN), CHLOROPLASTIC"/>
    <property type="match status" value="1"/>
</dbReference>
<feature type="domain" description="IspG C-terminal" evidence="9">
    <location>
        <begin position="261"/>
        <end position="348"/>
    </location>
</feature>
<dbReference type="NCBIfam" id="TIGR00612">
    <property type="entry name" value="ispG_gcpE"/>
    <property type="match status" value="1"/>
</dbReference>
<evidence type="ECO:0000259" key="8">
    <source>
        <dbReference type="Pfam" id="PF04551"/>
    </source>
</evidence>
<dbReference type="GO" id="GO:0141197">
    <property type="term" value="F:4-hydroxy-3-methylbut-2-enyl-diphosphate synthase activity (flavodoxin)"/>
    <property type="evidence" value="ECO:0007669"/>
    <property type="project" value="UniProtKB-EC"/>
</dbReference>
<dbReference type="NCBIfam" id="NF001540">
    <property type="entry name" value="PRK00366.1"/>
    <property type="match status" value="1"/>
</dbReference>